<name>A0A1Y1YYD6_9FUNG</name>
<sequence>MSVIKSGSVVVTGGTRGIGLSIARSFASQGNQVFVLSRNTQAVNRVATELGEINSTVEHVGLVCDVSRVEEVESACKEISAKGAVKCLINAAGISHDGLLARVRQSDIDAILNTNLVGAINMSKYLLRPLLKSREGCIINLSSVVGLSGNVGQSVYSASKAGLIGFTKSLAKELAPKNIRVNAIAPGFIDTDMTSGISEVSKLDLIERIALRRFGAPEEIADAAMFLAQAKYITGQTLVVDGGMSL</sequence>
<gene>
    <name evidence="7" type="ORF">K493DRAFT_311867</name>
</gene>
<dbReference type="Gene3D" id="3.40.50.720">
    <property type="entry name" value="NAD(P)-binding Rossmann-like Domain"/>
    <property type="match status" value="1"/>
</dbReference>
<evidence type="ECO:0000256" key="2">
    <source>
        <dbReference type="ARBA" id="ARBA00012948"/>
    </source>
</evidence>
<reference evidence="7 8" key="1">
    <citation type="submission" date="2016-07" db="EMBL/GenBank/DDBJ databases">
        <title>Pervasive Adenine N6-methylation of Active Genes in Fungi.</title>
        <authorList>
            <consortium name="DOE Joint Genome Institute"/>
            <person name="Mondo S.J."/>
            <person name="Dannebaum R.O."/>
            <person name="Kuo R.C."/>
            <person name="Labutti K."/>
            <person name="Haridas S."/>
            <person name="Kuo A."/>
            <person name="Salamov A."/>
            <person name="Ahrendt S.R."/>
            <person name="Lipzen A."/>
            <person name="Sullivan W."/>
            <person name="Andreopoulos W.B."/>
            <person name="Clum A."/>
            <person name="Lindquist E."/>
            <person name="Daum C."/>
            <person name="Ramamoorthy G.K."/>
            <person name="Gryganskyi A."/>
            <person name="Culley D."/>
            <person name="Magnuson J.K."/>
            <person name="James T.Y."/>
            <person name="O'Malley M.A."/>
            <person name="Stajich J.E."/>
            <person name="Spatafora J.W."/>
            <person name="Visel A."/>
            <person name="Grigoriev I.V."/>
        </authorList>
    </citation>
    <scope>NUCLEOTIDE SEQUENCE [LARGE SCALE GENOMIC DNA]</scope>
    <source>
        <strain evidence="7 8">CBS 931.73</strain>
    </source>
</reference>
<dbReference type="Proteomes" id="UP000193498">
    <property type="component" value="Unassembled WGS sequence"/>
</dbReference>
<dbReference type="AlphaFoldDB" id="A0A1Y1YYD6"/>
<dbReference type="InterPro" id="IPR036291">
    <property type="entry name" value="NAD(P)-bd_dom_sf"/>
</dbReference>
<evidence type="ECO:0000256" key="1">
    <source>
        <dbReference type="ARBA" id="ARBA00006484"/>
    </source>
</evidence>
<feature type="domain" description="Ketoreductase" evidence="6">
    <location>
        <begin position="7"/>
        <end position="187"/>
    </location>
</feature>
<proteinExistence type="inferred from homology"/>
<dbReference type="InterPro" id="IPR050259">
    <property type="entry name" value="SDR"/>
</dbReference>
<evidence type="ECO:0000313" key="8">
    <source>
        <dbReference type="Proteomes" id="UP000193498"/>
    </source>
</evidence>
<keyword evidence="3" id="KW-0521">NADP</keyword>
<dbReference type="PRINTS" id="PR00081">
    <property type="entry name" value="GDHRDH"/>
</dbReference>
<dbReference type="EMBL" id="MCFE01000051">
    <property type="protein sequence ID" value="ORY02979.1"/>
    <property type="molecule type" value="Genomic_DNA"/>
</dbReference>
<dbReference type="Pfam" id="PF13561">
    <property type="entry name" value="adh_short_C2"/>
    <property type="match status" value="1"/>
</dbReference>
<keyword evidence="4" id="KW-0560">Oxidoreductase</keyword>
<dbReference type="STRING" id="1314790.A0A1Y1YYD6"/>
<dbReference type="InterPro" id="IPR002347">
    <property type="entry name" value="SDR_fam"/>
</dbReference>
<keyword evidence="8" id="KW-1185">Reference proteome</keyword>
<dbReference type="PROSITE" id="PS00061">
    <property type="entry name" value="ADH_SHORT"/>
    <property type="match status" value="1"/>
</dbReference>
<dbReference type="InterPro" id="IPR020904">
    <property type="entry name" value="Sc_DH/Rdtase_CS"/>
</dbReference>
<dbReference type="FunFam" id="3.40.50.720:FF:000173">
    <property type="entry name" value="3-oxoacyl-[acyl-carrier protein] reductase"/>
    <property type="match status" value="1"/>
</dbReference>
<comment type="caution">
    <text evidence="7">The sequence shown here is derived from an EMBL/GenBank/DDBJ whole genome shotgun (WGS) entry which is preliminary data.</text>
</comment>
<dbReference type="GO" id="GO:0004316">
    <property type="term" value="F:3-oxoacyl-[acyl-carrier-protein] reductase (NADPH) activity"/>
    <property type="evidence" value="ECO:0007669"/>
    <property type="project" value="UniProtKB-EC"/>
</dbReference>
<dbReference type="OrthoDB" id="1669814at2759"/>
<dbReference type="InterPro" id="IPR057326">
    <property type="entry name" value="KR_dom"/>
</dbReference>
<dbReference type="InParanoid" id="A0A1Y1YYD6"/>
<dbReference type="SMART" id="SM00822">
    <property type="entry name" value="PKS_KR"/>
    <property type="match status" value="1"/>
</dbReference>
<dbReference type="PANTHER" id="PTHR42879">
    <property type="entry name" value="3-OXOACYL-(ACYL-CARRIER-PROTEIN) REDUCTASE"/>
    <property type="match status" value="1"/>
</dbReference>
<dbReference type="PRINTS" id="PR00080">
    <property type="entry name" value="SDRFAMILY"/>
</dbReference>
<dbReference type="EC" id="1.1.1.100" evidence="2"/>
<dbReference type="FunCoup" id="A0A1Y1YYD6">
    <property type="interactions" value="263"/>
</dbReference>
<accession>A0A1Y1YYD6</accession>
<protein>
    <recommendedName>
        <fullName evidence="2">3-oxoacyl-[acyl-carrier-protein] reductase</fullName>
        <ecNumber evidence="2">1.1.1.100</ecNumber>
    </recommendedName>
</protein>
<dbReference type="GO" id="GO:0032787">
    <property type="term" value="P:monocarboxylic acid metabolic process"/>
    <property type="evidence" value="ECO:0007669"/>
    <property type="project" value="UniProtKB-ARBA"/>
</dbReference>
<dbReference type="SUPFAM" id="SSF51735">
    <property type="entry name" value="NAD(P)-binding Rossmann-fold domains"/>
    <property type="match status" value="1"/>
</dbReference>
<evidence type="ECO:0000256" key="5">
    <source>
        <dbReference type="ARBA" id="ARBA00048508"/>
    </source>
</evidence>
<evidence type="ECO:0000256" key="3">
    <source>
        <dbReference type="ARBA" id="ARBA00022857"/>
    </source>
</evidence>
<evidence type="ECO:0000313" key="7">
    <source>
        <dbReference type="EMBL" id="ORY02979.1"/>
    </source>
</evidence>
<dbReference type="PANTHER" id="PTHR42879:SF2">
    <property type="entry name" value="3-OXOACYL-[ACYL-CARRIER-PROTEIN] REDUCTASE FABG"/>
    <property type="match status" value="1"/>
</dbReference>
<evidence type="ECO:0000259" key="6">
    <source>
        <dbReference type="SMART" id="SM00822"/>
    </source>
</evidence>
<dbReference type="NCBIfam" id="NF009466">
    <property type="entry name" value="PRK12826.1-2"/>
    <property type="match status" value="1"/>
</dbReference>
<organism evidence="7 8">
    <name type="scientific">Basidiobolus meristosporus CBS 931.73</name>
    <dbReference type="NCBI Taxonomy" id="1314790"/>
    <lineage>
        <taxon>Eukaryota</taxon>
        <taxon>Fungi</taxon>
        <taxon>Fungi incertae sedis</taxon>
        <taxon>Zoopagomycota</taxon>
        <taxon>Entomophthoromycotina</taxon>
        <taxon>Basidiobolomycetes</taxon>
        <taxon>Basidiobolales</taxon>
        <taxon>Basidiobolaceae</taxon>
        <taxon>Basidiobolus</taxon>
    </lineage>
</organism>
<comment type="catalytic activity">
    <reaction evidence="5">
        <text>a (3R)-hydroxyacyl-[ACP] + NADP(+) = a 3-oxoacyl-[ACP] + NADPH + H(+)</text>
        <dbReference type="Rhea" id="RHEA:17397"/>
        <dbReference type="Rhea" id="RHEA-COMP:9916"/>
        <dbReference type="Rhea" id="RHEA-COMP:9945"/>
        <dbReference type="ChEBI" id="CHEBI:15378"/>
        <dbReference type="ChEBI" id="CHEBI:57783"/>
        <dbReference type="ChEBI" id="CHEBI:58349"/>
        <dbReference type="ChEBI" id="CHEBI:78776"/>
        <dbReference type="ChEBI" id="CHEBI:78827"/>
        <dbReference type="EC" id="1.1.1.100"/>
    </reaction>
</comment>
<evidence type="ECO:0000256" key="4">
    <source>
        <dbReference type="ARBA" id="ARBA00023002"/>
    </source>
</evidence>
<comment type="similarity">
    <text evidence="1">Belongs to the short-chain dehydrogenases/reductases (SDR) family.</text>
</comment>